<dbReference type="Gene3D" id="1.10.10.60">
    <property type="entry name" value="Homeodomain-like"/>
    <property type="match status" value="2"/>
</dbReference>
<dbReference type="Proteomes" id="UP001156856">
    <property type="component" value="Unassembled WGS sequence"/>
</dbReference>
<dbReference type="EMBL" id="BJZU01000121">
    <property type="protein sequence ID" value="GEP06745.1"/>
    <property type="molecule type" value="Genomic_DNA"/>
</dbReference>
<evidence type="ECO:0000259" key="5">
    <source>
        <dbReference type="PROSITE" id="PS50977"/>
    </source>
</evidence>
<organism evidence="6 8">
    <name type="scientific">Methylobacterium oxalidis</name>
    <dbReference type="NCBI Taxonomy" id="944322"/>
    <lineage>
        <taxon>Bacteria</taxon>
        <taxon>Pseudomonadati</taxon>
        <taxon>Pseudomonadota</taxon>
        <taxon>Alphaproteobacteria</taxon>
        <taxon>Hyphomicrobiales</taxon>
        <taxon>Methylobacteriaceae</taxon>
        <taxon>Methylobacterium</taxon>
    </lineage>
</organism>
<reference evidence="6 8" key="3">
    <citation type="submission" date="2019-07" db="EMBL/GenBank/DDBJ databases">
        <title>Whole genome shotgun sequence of Methylobacterium oxalidis NBRC 107715.</title>
        <authorList>
            <person name="Hosoyama A."/>
            <person name="Uohara A."/>
            <person name="Ohji S."/>
            <person name="Ichikawa N."/>
        </authorList>
    </citation>
    <scope>NUCLEOTIDE SEQUENCE [LARGE SCALE GENOMIC DNA]</scope>
    <source>
        <strain evidence="6 8">NBRC 107715</strain>
    </source>
</reference>
<feature type="domain" description="HTH tetR-type" evidence="5">
    <location>
        <begin position="16"/>
        <end position="76"/>
    </location>
</feature>
<reference evidence="9" key="2">
    <citation type="journal article" date="2019" name="Int. J. Syst. Evol. Microbiol.">
        <title>The Global Catalogue of Microorganisms (GCM) 10K type strain sequencing project: providing services to taxonomists for standard genome sequencing and annotation.</title>
        <authorList>
            <consortium name="The Broad Institute Genomics Platform"/>
            <consortium name="The Broad Institute Genome Sequencing Center for Infectious Disease"/>
            <person name="Wu L."/>
            <person name="Ma J."/>
        </authorList>
    </citation>
    <scope>NUCLEOTIDE SEQUENCE [LARGE SCALE GENOMIC DNA]</scope>
    <source>
        <strain evidence="9">NBRC 107715</strain>
    </source>
</reference>
<feature type="DNA-binding region" description="H-T-H motif" evidence="4">
    <location>
        <begin position="246"/>
        <end position="265"/>
    </location>
</feature>
<evidence type="ECO:0000313" key="7">
    <source>
        <dbReference type="EMBL" id="GLS67953.1"/>
    </source>
</evidence>
<protein>
    <submittedName>
        <fullName evidence="6">TetR family transcriptional regulator</fullName>
    </submittedName>
</protein>
<dbReference type="Gene3D" id="1.10.357.10">
    <property type="entry name" value="Tetracycline Repressor, domain 2"/>
    <property type="match status" value="2"/>
</dbReference>
<dbReference type="OrthoDB" id="9811084at2"/>
<keyword evidence="9" id="KW-1185">Reference proteome</keyword>
<keyword evidence="3" id="KW-0804">Transcription</keyword>
<evidence type="ECO:0000313" key="9">
    <source>
        <dbReference type="Proteomes" id="UP001156856"/>
    </source>
</evidence>
<dbReference type="InterPro" id="IPR050109">
    <property type="entry name" value="HTH-type_TetR-like_transc_reg"/>
</dbReference>
<keyword evidence="1" id="KW-0805">Transcription regulation</keyword>
<proteinExistence type="predicted"/>
<dbReference type="PANTHER" id="PTHR30055">
    <property type="entry name" value="HTH-TYPE TRANSCRIPTIONAL REGULATOR RUTR"/>
    <property type="match status" value="1"/>
</dbReference>
<dbReference type="GO" id="GO:0003700">
    <property type="term" value="F:DNA-binding transcription factor activity"/>
    <property type="evidence" value="ECO:0007669"/>
    <property type="project" value="TreeGrafter"/>
</dbReference>
<name>A0A512J9Y8_9HYPH</name>
<evidence type="ECO:0000256" key="4">
    <source>
        <dbReference type="PROSITE-ProRule" id="PRU00335"/>
    </source>
</evidence>
<evidence type="ECO:0000313" key="8">
    <source>
        <dbReference type="Proteomes" id="UP000321960"/>
    </source>
</evidence>
<dbReference type="InterPro" id="IPR001647">
    <property type="entry name" value="HTH_TetR"/>
</dbReference>
<comment type="caution">
    <text evidence="6">The sequence shown here is derived from an EMBL/GenBank/DDBJ whole genome shotgun (WGS) entry which is preliminary data.</text>
</comment>
<feature type="domain" description="HTH tetR-type" evidence="5">
    <location>
        <begin position="223"/>
        <end position="283"/>
    </location>
</feature>
<dbReference type="AlphaFoldDB" id="A0A512J9Y8"/>
<accession>A0A512J9Y8</accession>
<gene>
    <name evidence="7" type="ORF">GCM10007888_63380</name>
    <name evidence="6" type="ORF">MOX02_47830</name>
</gene>
<dbReference type="SUPFAM" id="SSF48498">
    <property type="entry name" value="Tetracyclin repressor-like, C-terminal domain"/>
    <property type="match status" value="1"/>
</dbReference>
<dbReference type="PROSITE" id="PS50977">
    <property type="entry name" value="HTH_TETR_2"/>
    <property type="match status" value="2"/>
</dbReference>
<dbReference type="InterPro" id="IPR036271">
    <property type="entry name" value="Tet_transcr_reg_TetR-rel_C_sf"/>
</dbReference>
<evidence type="ECO:0000256" key="2">
    <source>
        <dbReference type="ARBA" id="ARBA00023125"/>
    </source>
</evidence>
<feature type="DNA-binding region" description="H-T-H motif" evidence="4">
    <location>
        <begin position="39"/>
        <end position="58"/>
    </location>
</feature>
<dbReference type="RefSeq" id="WP_147028260.1">
    <property type="nucleotide sequence ID" value="NZ_BJZU01000121.1"/>
</dbReference>
<dbReference type="PRINTS" id="PR00455">
    <property type="entry name" value="HTHTETR"/>
</dbReference>
<dbReference type="EMBL" id="BSPK01000118">
    <property type="protein sequence ID" value="GLS67953.1"/>
    <property type="molecule type" value="Genomic_DNA"/>
</dbReference>
<dbReference type="GO" id="GO:0000976">
    <property type="term" value="F:transcription cis-regulatory region binding"/>
    <property type="evidence" value="ECO:0007669"/>
    <property type="project" value="TreeGrafter"/>
</dbReference>
<dbReference type="InterPro" id="IPR009057">
    <property type="entry name" value="Homeodomain-like_sf"/>
</dbReference>
<dbReference type="Pfam" id="PF00440">
    <property type="entry name" value="TetR_N"/>
    <property type="match status" value="2"/>
</dbReference>
<dbReference type="SUPFAM" id="SSF46689">
    <property type="entry name" value="Homeodomain-like"/>
    <property type="match status" value="2"/>
</dbReference>
<dbReference type="Proteomes" id="UP000321960">
    <property type="component" value="Unassembled WGS sequence"/>
</dbReference>
<evidence type="ECO:0000256" key="3">
    <source>
        <dbReference type="ARBA" id="ARBA00023163"/>
    </source>
</evidence>
<keyword evidence="2 4" id="KW-0238">DNA-binding</keyword>
<dbReference type="PANTHER" id="PTHR30055:SF234">
    <property type="entry name" value="HTH-TYPE TRANSCRIPTIONAL REGULATOR BETI"/>
    <property type="match status" value="1"/>
</dbReference>
<reference evidence="7" key="4">
    <citation type="submission" date="2023-01" db="EMBL/GenBank/DDBJ databases">
        <title>Draft genome sequence of Methylobacterium oxalidis strain NBRC 107715.</title>
        <authorList>
            <person name="Sun Q."/>
            <person name="Mori K."/>
        </authorList>
    </citation>
    <scope>NUCLEOTIDE SEQUENCE</scope>
    <source>
        <strain evidence="7">NBRC 107715</strain>
    </source>
</reference>
<reference evidence="7" key="1">
    <citation type="journal article" date="2014" name="Int. J. Syst. Evol. Microbiol.">
        <title>Complete genome of a new Firmicutes species belonging to the dominant human colonic microbiota ('Ruminococcus bicirculans') reveals two chromosomes and a selective capacity to utilize plant glucans.</title>
        <authorList>
            <consortium name="NISC Comparative Sequencing Program"/>
            <person name="Wegmann U."/>
            <person name="Louis P."/>
            <person name="Goesmann A."/>
            <person name="Henrissat B."/>
            <person name="Duncan S.H."/>
            <person name="Flint H.J."/>
        </authorList>
    </citation>
    <scope>NUCLEOTIDE SEQUENCE</scope>
    <source>
        <strain evidence="7">NBRC 107715</strain>
    </source>
</reference>
<sequence>MSDPTSPAPRQTKRFAEKRQAILDAAAKRFNERGIRGTSLADVSGSVGLMTNSITYYYRRKEDLAAACFLAKIAWLDALIAEAEVRTSPEARLRAFLDAYARGLSAMAAGERPALIRFHDVRALPSPQAETVFAAYNAFFRRMRALLVGPEALPGLDRIARNARTHLLVSVVQTLRVWIERYEPDDYARVAARVADLLLHGLAGPGSPWPPAAGPVAVPPSEAGPTDAFLRAATILINEQGYRGASVEKISAQLRVTKGSFYHHNDNKDDLVANCFTRTFDRIRRTQDAAEAAGGSGWERLAALSCALVRHQLSESGPLLRWIAVGALPDNLRGGVTGTMHRLWDRVAFPIVDGVADGSIRACDPAIAAQVVNSMIDAASELDDWAEGIDADQAERHYVQPLLAGFYGGARG</sequence>
<evidence type="ECO:0000313" key="6">
    <source>
        <dbReference type="EMBL" id="GEP06745.1"/>
    </source>
</evidence>
<evidence type="ECO:0000256" key="1">
    <source>
        <dbReference type="ARBA" id="ARBA00023015"/>
    </source>
</evidence>